<dbReference type="InterPro" id="IPR050808">
    <property type="entry name" value="Phage_Integrase"/>
</dbReference>
<evidence type="ECO:0000256" key="4">
    <source>
        <dbReference type="ARBA" id="ARBA00023172"/>
    </source>
</evidence>
<evidence type="ECO:0000256" key="5">
    <source>
        <dbReference type="SAM" id="MobiDB-lite"/>
    </source>
</evidence>
<feature type="domain" description="Tyr recombinase" evidence="6">
    <location>
        <begin position="242"/>
        <end position="398"/>
    </location>
</feature>
<feature type="region of interest" description="Disordered" evidence="5">
    <location>
        <begin position="76"/>
        <end position="95"/>
    </location>
</feature>
<dbReference type="SUPFAM" id="SSF56349">
    <property type="entry name" value="DNA breaking-rejoining enzymes"/>
    <property type="match status" value="1"/>
</dbReference>
<organism evidence="8">
    <name type="scientific">Variovorax paradoxus</name>
    <dbReference type="NCBI Taxonomy" id="34073"/>
    <lineage>
        <taxon>Bacteria</taxon>
        <taxon>Pseudomonadati</taxon>
        <taxon>Pseudomonadota</taxon>
        <taxon>Betaproteobacteria</taxon>
        <taxon>Burkholderiales</taxon>
        <taxon>Comamonadaceae</taxon>
        <taxon>Variovorax</taxon>
    </lineage>
</organism>
<dbReference type="AlphaFoldDB" id="A0A679JLQ9"/>
<evidence type="ECO:0000259" key="6">
    <source>
        <dbReference type="Pfam" id="PF00589"/>
    </source>
</evidence>
<dbReference type="PANTHER" id="PTHR30629">
    <property type="entry name" value="PROPHAGE INTEGRASE"/>
    <property type="match status" value="1"/>
</dbReference>
<dbReference type="InterPro" id="IPR002104">
    <property type="entry name" value="Integrase_catalytic"/>
</dbReference>
<dbReference type="InterPro" id="IPR010998">
    <property type="entry name" value="Integrase_recombinase_N"/>
</dbReference>
<dbReference type="PANTHER" id="PTHR30629:SF2">
    <property type="entry name" value="PROPHAGE INTEGRASE INTS-RELATED"/>
    <property type="match status" value="1"/>
</dbReference>
<gene>
    <name evidence="8" type="ORF">VVAX_04094</name>
</gene>
<evidence type="ECO:0000256" key="1">
    <source>
        <dbReference type="ARBA" id="ARBA00008857"/>
    </source>
</evidence>
<dbReference type="Gene3D" id="1.10.443.10">
    <property type="entry name" value="Intergrase catalytic core"/>
    <property type="match status" value="1"/>
</dbReference>
<dbReference type="InterPro" id="IPR025166">
    <property type="entry name" value="Integrase_DNA_bind_dom"/>
</dbReference>
<evidence type="ECO:0000259" key="7">
    <source>
        <dbReference type="Pfam" id="PF13356"/>
    </source>
</evidence>
<dbReference type="Gene3D" id="1.10.150.130">
    <property type="match status" value="1"/>
</dbReference>
<dbReference type="GO" id="GO:0006310">
    <property type="term" value="P:DNA recombination"/>
    <property type="evidence" value="ECO:0007669"/>
    <property type="project" value="UniProtKB-KW"/>
</dbReference>
<evidence type="ECO:0000256" key="2">
    <source>
        <dbReference type="ARBA" id="ARBA00022908"/>
    </source>
</evidence>
<evidence type="ECO:0008006" key="9">
    <source>
        <dbReference type="Google" id="ProtNLM"/>
    </source>
</evidence>
<dbReference type="EMBL" id="LR743507">
    <property type="protein sequence ID" value="CAA2107154.1"/>
    <property type="molecule type" value="Genomic_DNA"/>
</dbReference>
<dbReference type="Pfam" id="PF13356">
    <property type="entry name" value="Arm-DNA-bind_3"/>
    <property type="match status" value="1"/>
</dbReference>
<keyword evidence="2" id="KW-0229">DNA integration</keyword>
<dbReference type="GO" id="GO:0015074">
    <property type="term" value="P:DNA integration"/>
    <property type="evidence" value="ECO:0007669"/>
    <property type="project" value="UniProtKB-KW"/>
</dbReference>
<comment type="similarity">
    <text evidence="1">Belongs to the 'phage' integrase family.</text>
</comment>
<dbReference type="RefSeq" id="WP_339091643.1">
    <property type="nucleotide sequence ID" value="NZ_LR743507.1"/>
</dbReference>
<reference evidence="8" key="1">
    <citation type="submission" date="2019-12" db="EMBL/GenBank/DDBJ databases">
        <authorList>
            <person name="Cremers G."/>
        </authorList>
    </citation>
    <scope>NUCLEOTIDE SEQUENCE</scope>
    <source>
        <strain evidence="8">Vvax</strain>
    </source>
</reference>
<evidence type="ECO:0000313" key="8">
    <source>
        <dbReference type="EMBL" id="CAA2107154.1"/>
    </source>
</evidence>
<evidence type="ECO:0000256" key="3">
    <source>
        <dbReference type="ARBA" id="ARBA00023125"/>
    </source>
</evidence>
<dbReference type="InterPro" id="IPR038488">
    <property type="entry name" value="Integrase_DNA-bd_sf"/>
</dbReference>
<dbReference type="Gene3D" id="3.30.160.390">
    <property type="entry name" value="Integrase, DNA-binding domain"/>
    <property type="match status" value="1"/>
</dbReference>
<feature type="domain" description="Integrase DNA-binding" evidence="7">
    <location>
        <begin position="12"/>
        <end position="87"/>
    </location>
</feature>
<protein>
    <recommendedName>
        <fullName evidence="9">Integrase</fullName>
    </recommendedName>
</protein>
<dbReference type="GO" id="GO:0003677">
    <property type="term" value="F:DNA binding"/>
    <property type="evidence" value="ECO:0007669"/>
    <property type="project" value="UniProtKB-KW"/>
</dbReference>
<accession>A0A679JLQ9</accession>
<dbReference type="InterPro" id="IPR011010">
    <property type="entry name" value="DNA_brk_join_enz"/>
</dbReference>
<dbReference type="InterPro" id="IPR013762">
    <property type="entry name" value="Integrase-like_cat_sf"/>
</dbReference>
<keyword evidence="4" id="KW-0233">DNA recombination</keyword>
<proteinExistence type="inferred from homology"/>
<keyword evidence="3" id="KW-0238">DNA-binding</keyword>
<name>A0A679JLQ9_VARPD</name>
<sequence>MQFDARAAKLLKPGEHIMVDGCPGLRLVASATRRTWIYRFKSPVDGRMRQKAIGQWPALSLVAAAAAWEALRSQRAAGGDPAMEKRESAAKRRPAAAAGYTVRQLCDDYLEGHIRMHRAPAGIKETERLFRKRLDDIAGKQAAALTRAEAFKLLEDQSGTPVSTGQLRGELAAAWDYALDAGRLPESSPNWWRLIMRGRLRSKGKVVEGKHIGVVKRVLSGVETGQLIRWLPHFTSIVDDALTLYLWTCTRGAEICAMEAKEITHEADGMWWTVPKAKTKNARHPLATDLRVPLVGRSAAIVRRRMADYSGYLFPARDSGGKTHTQQAVIQTQVHYYQPYSKTRPEHVRPRLPVSHWAPHDLRRTSRTLLASMGCPDSVAEAILGHVQPGIQGTYNRHGYDKERRQWLVALDKKLEELAAMPASSPR</sequence>
<dbReference type="Pfam" id="PF00589">
    <property type="entry name" value="Phage_integrase"/>
    <property type="match status" value="1"/>
</dbReference>